<feature type="compositionally biased region" description="Basic and acidic residues" evidence="1">
    <location>
        <begin position="1"/>
        <end position="10"/>
    </location>
</feature>
<reference evidence="2" key="1">
    <citation type="journal article" date="2022" name="bioRxiv">
        <title>Sequencing and chromosome-scale assembly of the giantPleurodeles waltlgenome.</title>
        <authorList>
            <person name="Brown T."/>
            <person name="Elewa A."/>
            <person name="Iarovenko S."/>
            <person name="Subramanian E."/>
            <person name="Araus A.J."/>
            <person name="Petzold A."/>
            <person name="Susuki M."/>
            <person name="Suzuki K.-i.T."/>
            <person name="Hayashi T."/>
            <person name="Toyoda A."/>
            <person name="Oliveira C."/>
            <person name="Osipova E."/>
            <person name="Leigh N.D."/>
            <person name="Simon A."/>
            <person name="Yun M.H."/>
        </authorList>
    </citation>
    <scope>NUCLEOTIDE SEQUENCE</scope>
    <source>
        <strain evidence="2">20211129_DDA</strain>
        <tissue evidence="2">Liver</tissue>
    </source>
</reference>
<evidence type="ECO:0000256" key="1">
    <source>
        <dbReference type="SAM" id="MobiDB-lite"/>
    </source>
</evidence>
<organism evidence="2 3">
    <name type="scientific">Pleurodeles waltl</name>
    <name type="common">Iberian ribbed newt</name>
    <dbReference type="NCBI Taxonomy" id="8319"/>
    <lineage>
        <taxon>Eukaryota</taxon>
        <taxon>Metazoa</taxon>
        <taxon>Chordata</taxon>
        <taxon>Craniata</taxon>
        <taxon>Vertebrata</taxon>
        <taxon>Euteleostomi</taxon>
        <taxon>Amphibia</taxon>
        <taxon>Batrachia</taxon>
        <taxon>Caudata</taxon>
        <taxon>Salamandroidea</taxon>
        <taxon>Salamandridae</taxon>
        <taxon>Pleurodelinae</taxon>
        <taxon>Pleurodeles</taxon>
    </lineage>
</organism>
<comment type="caution">
    <text evidence="2">The sequence shown here is derived from an EMBL/GenBank/DDBJ whole genome shotgun (WGS) entry which is preliminary data.</text>
</comment>
<dbReference type="AlphaFoldDB" id="A0AAV7UPR4"/>
<dbReference type="Proteomes" id="UP001066276">
    <property type="component" value="Chromosome 2_2"/>
</dbReference>
<name>A0AAV7UPR4_PLEWA</name>
<gene>
    <name evidence="2" type="ORF">NDU88_000347</name>
</gene>
<protein>
    <submittedName>
        <fullName evidence="2">Uncharacterized protein</fullName>
    </submittedName>
</protein>
<sequence length="140" mass="15617">MGNILQKRDCNIGGPLRPRPRTGVADPVVHPTTEIEPAAPTLQDVLRAIAASWIALEVKIDTLSIDLGILQDDHKRLAERDTTMERDVVDVVPALAIANTRLNTIDNRHKFGRRQCVPLPWGRGVGMKVVWLWFNPCRVA</sequence>
<evidence type="ECO:0000313" key="3">
    <source>
        <dbReference type="Proteomes" id="UP001066276"/>
    </source>
</evidence>
<accession>A0AAV7UPR4</accession>
<keyword evidence="3" id="KW-1185">Reference proteome</keyword>
<proteinExistence type="predicted"/>
<dbReference type="EMBL" id="JANPWB010000004">
    <property type="protein sequence ID" value="KAJ1191030.1"/>
    <property type="molecule type" value="Genomic_DNA"/>
</dbReference>
<feature type="region of interest" description="Disordered" evidence="1">
    <location>
        <begin position="1"/>
        <end position="24"/>
    </location>
</feature>
<evidence type="ECO:0000313" key="2">
    <source>
        <dbReference type="EMBL" id="KAJ1191030.1"/>
    </source>
</evidence>